<dbReference type="SUPFAM" id="SSF56801">
    <property type="entry name" value="Acetyl-CoA synthetase-like"/>
    <property type="match status" value="1"/>
</dbReference>
<comment type="caution">
    <text evidence="2">The sequence shown here is derived from an EMBL/GenBank/DDBJ whole genome shotgun (WGS) entry which is preliminary data.</text>
</comment>
<dbReference type="GO" id="GO:0016874">
    <property type="term" value="F:ligase activity"/>
    <property type="evidence" value="ECO:0007669"/>
    <property type="project" value="UniProtKB-KW"/>
</dbReference>
<sequence>MDDRRPDPDAPDRRPDPDVPDPLALDEYRPHWTAVLTDAERWPTMTPEAEGRLRALRHHPLAPAWTHATGDRLTADGIVRARTPLPLDGWLDEHLATARRLPAYRGYDGPLDALGDFPLLSRADLVDDVSAFVPLDADFDLMIHGSSSGTSGSALLIPDHVEDVARTFHLIVSLVRGAGRDWRPDPRRMALAQLVHQRQAFTYASLLSSFEFATMARVNLHPSQWRDTAQRDGFLRAQDPQVLTGNPTSLGDLLDPALVGALHPLAIVSGAMHLERPLREALHDAYGCPVIDVYGLHETRPIAASVDGGPLFVLDRRLVVEIVSPAGDVLGEGEFGEIVVTAGENPLLPLVRYRTGDFGRLLRVDGRPALADLEGREATVFLAGDGAAVPCVDLTQHLQTGGALGWSVAQELSGDVTATIVRGDADLIRRTLSLLLRRDVTVTRVDTPAGLGEGKPRRYRSDVDPGVQGAHGQFMA</sequence>
<reference evidence="2 3" key="1">
    <citation type="submission" date="2018-10" db="EMBL/GenBank/DDBJ databases">
        <title>Sequencing the genomes of 1000 actinobacteria strains.</title>
        <authorList>
            <person name="Klenk H.-P."/>
        </authorList>
    </citation>
    <scope>NUCLEOTIDE SEQUENCE [LARGE SCALE GENOMIC DNA]</scope>
    <source>
        <strain evidence="2 3">DSM 17894</strain>
    </source>
</reference>
<dbReference type="EMBL" id="RBKS01000001">
    <property type="protein sequence ID" value="RKR73828.1"/>
    <property type="molecule type" value="Genomic_DNA"/>
</dbReference>
<dbReference type="AlphaFoldDB" id="A0A495IE98"/>
<name>A0A495IE98_9MICO</name>
<dbReference type="Proteomes" id="UP000280008">
    <property type="component" value="Unassembled WGS sequence"/>
</dbReference>
<dbReference type="PANTHER" id="PTHR36932:SF1">
    <property type="entry name" value="CAPSULAR POLYSACCHARIDE BIOSYNTHESIS PROTEIN"/>
    <property type="match status" value="1"/>
</dbReference>
<feature type="compositionally biased region" description="Basic and acidic residues" evidence="1">
    <location>
        <begin position="1"/>
        <end position="17"/>
    </location>
</feature>
<dbReference type="OrthoDB" id="580775at2"/>
<gene>
    <name evidence="2" type="ORF">C8E83_0925</name>
</gene>
<keyword evidence="2" id="KW-0436">Ligase</keyword>
<dbReference type="InterPro" id="IPR042099">
    <property type="entry name" value="ANL_N_sf"/>
</dbReference>
<evidence type="ECO:0000313" key="2">
    <source>
        <dbReference type="EMBL" id="RKR73828.1"/>
    </source>
</evidence>
<dbReference type="InterPro" id="IPR053158">
    <property type="entry name" value="CapK_Type1_Caps_Biosynth"/>
</dbReference>
<dbReference type="Gene3D" id="3.40.50.12780">
    <property type="entry name" value="N-terminal domain of ligase-like"/>
    <property type="match status" value="1"/>
</dbReference>
<dbReference type="PANTHER" id="PTHR36932">
    <property type="entry name" value="CAPSULAR POLYSACCHARIDE BIOSYNTHESIS PROTEIN"/>
    <property type="match status" value="1"/>
</dbReference>
<evidence type="ECO:0000313" key="3">
    <source>
        <dbReference type="Proteomes" id="UP000280008"/>
    </source>
</evidence>
<organism evidence="2 3">
    <name type="scientific">Frondihabitans australicus</name>
    <dbReference type="NCBI Taxonomy" id="386892"/>
    <lineage>
        <taxon>Bacteria</taxon>
        <taxon>Bacillati</taxon>
        <taxon>Actinomycetota</taxon>
        <taxon>Actinomycetes</taxon>
        <taxon>Micrococcales</taxon>
        <taxon>Microbacteriaceae</taxon>
        <taxon>Frondihabitans</taxon>
    </lineage>
</organism>
<accession>A0A495IE98</accession>
<evidence type="ECO:0000256" key="1">
    <source>
        <dbReference type="SAM" id="MobiDB-lite"/>
    </source>
</evidence>
<protein>
    <submittedName>
        <fullName evidence="2">Phenylacetate-CoA ligase</fullName>
    </submittedName>
</protein>
<keyword evidence="3" id="KW-1185">Reference proteome</keyword>
<feature type="region of interest" description="Disordered" evidence="1">
    <location>
        <begin position="1"/>
        <end position="25"/>
    </location>
</feature>
<dbReference type="RefSeq" id="WP_121371736.1">
    <property type="nucleotide sequence ID" value="NZ_RBKS01000001.1"/>
</dbReference>
<feature type="region of interest" description="Disordered" evidence="1">
    <location>
        <begin position="447"/>
        <end position="476"/>
    </location>
</feature>
<feature type="compositionally biased region" description="Basic and acidic residues" evidence="1">
    <location>
        <begin position="454"/>
        <end position="463"/>
    </location>
</feature>
<proteinExistence type="predicted"/>